<dbReference type="Proteomes" id="UP000480854">
    <property type="component" value="Unassembled WGS sequence"/>
</dbReference>
<dbReference type="PANTHER" id="PTHR44591">
    <property type="entry name" value="STRESS RESPONSE REGULATOR PROTEIN 1"/>
    <property type="match status" value="1"/>
</dbReference>
<dbReference type="Gene3D" id="3.40.50.2300">
    <property type="match status" value="1"/>
</dbReference>
<dbReference type="PROSITE" id="PS50110">
    <property type="entry name" value="RESPONSE_REGULATORY"/>
    <property type="match status" value="1"/>
</dbReference>
<keyword evidence="6" id="KW-1185">Reference proteome</keyword>
<dbReference type="CDD" id="cd17534">
    <property type="entry name" value="REC_DC-like"/>
    <property type="match status" value="1"/>
</dbReference>
<evidence type="ECO:0000313" key="5">
    <source>
        <dbReference type="EMBL" id="KAA0680001.1"/>
    </source>
</evidence>
<dbReference type="InterPro" id="IPR001789">
    <property type="entry name" value="Sig_transdc_resp-reg_receiver"/>
</dbReference>
<dbReference type="PANTHER" id="PTHR44591:SF3">
    <property type="entry name" value="RESPONSE REGULATORY DOMAIN-CONTAINING PROTEIN"/>
    <property type="match status" value="1"/>
</dbReference>
<gene>
    <name evidence="5" type="ORF">DS843_14495</name>
</gene>
<feature type="domain" description="Response regulatory" evidence="4">
    <location>
        <begin position="84"/>
        <end position="199"/>
    </location>
</feature>
<comment type="caution">
    <text evidence="5">The sequence shown here is derived from an EMBL/GenBank/DDBJ whole genome shotgun (WGS) entry which is preliminary data.</text>
</comment>
<evidence type="ECO:0000259" key="4">
    <source>
        <dbReference type="PROSITE" id="PS50110"/>
    </source>
</evidence>
<sequence length="202" mass="21567">MRKIFRGACALAGITCWRYLTFSPLIASPLRATRAGQACRHPAPSARAPQTAKRHEGKGMTNPINRSPQAGMDGASPTAAAPVRVLVVEDETIVAMYLTDVLEELAYEVCGVAANAADALTIAERERPALALVDIGLAGPQDGIETARALRERFAVGSIFMSGASDPVLLERARAAGPHGFIQKPYDERQLKTLLDSAAPRY</sequence>
<accession>A0A9W7NIY3</accession>
<dbReference type="EMBL" id="QOKW01000010">
    <property type="protein sequence ID" value="KAA0680001.1"/>
    <property type="molecule type" value="Genomic_DNA"/>
</dbReference>
<dbReference type="InterPro" id="IPR050595">
    <property type="entry name" value="Bact_response_regulator"/>
</dbReference>
<keyword evidence="1 2" id="KW-0597">Phosphoprotein</keyword>
<feature type="region of interest" description="Disordered" evidence="3">
    <location>
        <begin position="37"/>
        <end position="76"/>
    </location>
</feature>
<reference evidence="5 6" key="1">
    <citation type="submission" date="2018-07" db="EMBL/GenBank/DDBJ databases">
        <title>Genome sequence of Azospirillum sp. ATCC 49961.</title>
        <authorList>
            <person name="Sant'Anna F.H."/>
            <person name="Baldani J.I."/>
            <person name="Zilli J.E."/>
            <person name="Reis V.M."/>
            <person name="Hartmann A."/>
            <person name="Cruz L."/>
            <person name="de Souza E.M."/>
            <person name="de Oliveira Pedrosa F."/>
            <person name="Passaglia L.M.P."/>
        </authorList>
    </citation>
    <scope>NUCLEOTIDE SEQUENCE [LARGE SCALE GENOMIC DNA]</scope>
    <source>
        <strain evidence="5 6">ATCC 49961</strain>
    </source>
</reference>
<dbReference type="Pfam" id="PF00072">
    <property type="entry name" value="Response_reg"/>
    <property type="match status" value="1"/>
</dbReference>
<dbReference type="InterPro" id="IPR011006">
    <property type="entry name" value="CheY-like_superfamily"/>
</dbReference>
<dbReference type="OrthoDB" id="7774278at2"/>
<dbReference type="SUPFAM" id="SSF52172">
    <property type="entry name" value="CheY-like"/>
    <property type="match status" value="1"/>
</dbReference>
<organism evidence="5 6">
    <name type="scientific">Roseomonas genomospecies 6</name>
    <dbReference type="NCBI Taxonomy" id="214106"/>
    <lineage>
        <taxon>Bacteria</taxon>
        <taxon>Pseudomonadati</taxon>
        <taxon>Pseudomonadota</taxon>
        <taxon>Alphaproteobacteria</taxon>
        <taxon>Acetobacterales</taxon>
        <taxon>Roseomonadaceae</taxon>
        <taxon>Roseomonas</taxon>
    </lineage>
</organism>
<evidence type="ECO:0000256" key="2">
    <source>
        <dbReference type="PROSITE-ProRule" id="PRU00169"/>
    </source>
</evidence>
<feature type="modified residue" description="4-aspartylphosphate" evidence="2">
    <location>
        <position position="134"/>
    </location>
</feature>
<dbReference type="SMART" id="SM00448">
    <property type="entry name" value="REC"/>
    <property type="match status" value="1"/>
</dbReference>
<dbReference type="AlphaFoldDB" id="A0A9W7NIY3"/>
<name>A0A9W7NIY3_9PROT</name>
<protein>
    <submittedName>
        <fullName evidence="5">Response regulator</fullName>
    </submittedName>
</protein>
<proteinExistence type="predicted"/>
<evidence type="ECO:0000256" key="1">
    <source>
        <dbReference type="ARBA" id="ARBA00022553"/>
    </source>
</evidence>
<evidence type="ECO:0000313" key="6">
    <source>
        <dbReference type="Proteomes" id="UP000480854"/>
    </source>
</evidence>
<evidence type="ECO:0000256" key="3">
    <source>
        <dbReference type="SAM" id="MobiDB-lite"/>
    </source>
</evidence>
<dbReference type="GO" id="GO:0000160">
    <property type="term" value="P:phosphorelay signal transduction system"/>
    <property type="evidence" value="ECO:0007669"/>
    <property type="project" value="InterPro"/>
</dbReference>